<comment type="similarity">
    <text evidence="6">Belongs to the RnfG family.</text>
</comment>
<comment type="subcellular location">
    <subcellularLocation>
        <location evidence="6">Cell membrane</location>
        <topology evidence="6">Single-pass membrane protein</topology>
    </subcellularLocation>
</comment>
<keyword evidence="6" id="KW-0472">Membrane</keyword>
<gene>
    <name evidence="6" type="primary">rnfG</name>
    <name evidence="8" type="ORF">JIV24_06890</name>
</gene>
<dbReference type="RefSeq" id="WP_200464291.1">
    <property type="nucleotide sequence ID" value="NZ_JAENRR010000011.1"/>
</dbReference>
<keyword evidence="2 6" id="KW-0597">Phosphoprotein</keyword>
<evidence type="ECO:0000313" key="9">
    <source>
        <dbReference type="Proteomes" id="UP000605676"/>
    </source>
</evidence>
<dbReference type="EC" id="7.-.-.-" evidence="6"/>
<dbReference type="Gene3D" id="3.90.1010.20">
    <property type="match status" value="1"/>
</dbReference>
<evidence type="ECO:0000256" key="4">
    <source>
        <dbReference type="ARBA" id="ARBA00022643"/>
    </source>
</evidence>
<keyword evidence="1 6" id="KW-0813">Transport</keyword>
<dbReference type="InterPro" id="IPR007329">
    <property type="entry name" value="FMN-bd"/>
</dbReference>
<accession>A0ABS1HHF3</accession>
<dbReference type="SMART" id="SM00900">
    <property type="entry name" value="FMN_bind"/>
    <property type="match status" value="1"/>
</dbReference>
<dbReference type="HAMAP" id="MF_00479">
    <property type="entry name" value="RsxG_RnfG"/>
    <property type="match status" value="1"/>
</dbReference>
<keyword evidence="4 6" id="KW-0288">FMN</keyword>
<keyword evidence="6" id="KW-1278">Translocase</keyword>
<sequence length="210" mass="22413">MAKTESTLKNMVLTLLVITCVAGASLGGMYELTKGPIAAAKMAKQQAAIKEVVSGFDNNPGDEMYELTSKEGFVLKFFPAKKGDELIGVAIESQTNKGFSGNIKIMVGLKPDGTIINYQVLEHKETPGLGTKMADWFKTDKGNQSILGKHPKNNKLTVSKDGGEVDAITAATISSRAFLDAIRIAFETYTENQSSLPVASNTSTEEGGTE</sequence>
<dbReference type="Pfam" id="PF04205">
    <property type="entry name" value="FMN_bind"/>
    <property type="match status" value="1"/>
</dbReference>
<keyword evidence="9" id="KW-1185">Reference proteome</keyword>
<dbReference type="EMBL" id="JAENRR010000011">
    <property type="protein sequence ID" value="MBK3517064.1"/>
    <property type="molecule type" value="Genomic_DNA"/>
</dbReference>
<comment type="subunit">
    <text evidence="6">The complex is composed of six subunits: RnfA, RnfB, RnfC, RnfD, RnfE and RnfG.</text>
</comment>
<dbReference type="PANTHER" id="PTHR36118">
    <property type="entry name" value="ION-TRANSLOCATING OXIDOREDUCTASE COMPLEX SUBUNIT G"/>
    <property type="match status" value="1"/>
</dbReference>
<keyword evidence="3 6" id="KW-0285">Flavoprotein</keyword>
<evidence type="ECO:0000259" key="7">
    <source>
        <dbReference type="SMART" id="SM00900"/>
    </source>
</evidence>
<feature type="modified residue" description="FMN phosphoryl threonine" evidence="6">
    <location>
        <position position="172"/>
    </location>
</feature>
<comment type="function">
    <text evidence="6">Part of a membrane-bound complex that couples electron transfer with translocation of ions across the membrane.</text>
</comment>
<comment type="caution">
    <text evidence="8">The sequence shown here is derived from an EMBL/GenBank/DDBJ whole genome shotgun (WGS) entry which is preliminary data.</text>
</comment>
<evidence type="ECO:0000256" key="1">
    <source>
        <dbReference type="ARBA" id="ARBA00022448"/>
    </source>
</evidence>
<reference evidence="8 9" key="1">
    <citation type="submission" date="2021-01" db="EMBL/GenBank/DDBJ databases">
        <title>Carboxyliciviraga sp.nov., isolated from coastal sediments.</title>
        <authorList>
            <person name="Lu D."/>
            <person name="Zhang T."/>
        </authorList>
    </citation>
    <scope>NUCLEOTIDE SEQUENCE [LARGE SCALE GENOMIC DNA]</scope>
    <source>
        <strain evidence="8 9">N1Y132</strain>
    </source>
</reference>
<evidence type="ECO:0000256" key="2">
    <source>
        <dbReference type="ARBA" id="ARBA00022553"/>
    </source>
</evidence>
<dbReference type="NCBIfam" id="TIGR01947">
    <property type="entry name" value="rnfG"/>
    <property type="match status" value="1"/>
</dbReference>
<dbReference type="PANTHER" id="PTHR36118:SF1">
    <property type="entry name" value="ION-TRANSLOCATING OXIDOREDUCTASE COMPLEX SUBUNIT G"/>
    <property type="match status" value="1"/>
</dbReference>
<evidence type="ECO:0000313" key="8">
    <source>
        <dbReference type="EMBL" id="MBK3517064.1"/>
    </source>
</evidence>
<evidence type="ECO:0000256" key="6">
    <source>
        <dbReference type="HAMAP-Rule" id="MF_00479"/>
    </source>
</evidence>
<feature type="domain" description="FMN-binding" evidence="7">
    <location>
        <begin position="98"/>
        <end position="189"/>
    </location>
</feature>
<name>A0ABS1HHF3_9BACT</name>
<evidence type="ECO:0000256" key="5">
    <source>
        <dbReference type="ARBA" id="ARBA00022982"/>
    </source>
</evidence>
<protein>
    <recommendedName>
        <fullName evidence="6">Ion-translocating oxidoreductase complex subunit G</fullName>
        <ecNumber evidence="6">7.-.-.-</ecNumber>
    </recommendedName>
    <alternativeName>
        <fullName evidence="6">Rnf electron transport complex subunit G</fullName>
    </alternativeName>
</protein>
<organism evidence="8 9">
    <name type="scientific">Carboxylicivirga marina</name>
    <dbReference type="NCBI Taxonomy" id="2800988"/>
    <lineage>
        <taxon>Bacteria</taxon>
        <taxon>Pseudomonadati</taxon>
        <taxon>Bacteroidota</taxon>
        <taxon>Bacteroidia</taxon>
        <taxon>Marinilabiliales</taxon>
        <taxon>Marinilabiliaceae</taxon>
        <taxon>Carboxylicivirga</taxon>
    </lineage>
</organism>
<keyword evidence="6" id="KW-1133">Transmembrane helix</keyword>
<dbReference type="InterPro" id="IPR010209">
    <property type="entry name" value="Ion_transpt_RnfG/RsxG"/>
</dbReference>
<keyword evidence="5 6" id="KW-0249">Electron transport</keyword>
<comment type="cofactor">
    <cofactor evidence="6">
        <name>FMN</name>
        <dbReference type="ChEBI" id="CHEBI:58210"/>
    </cofactor>
</comment>
<proteinExistence type="inferred from homology"/>
<dbReference type="PIRSF" id="PIRSF006091">
    <property type="entry name" value="E_trnsport_RnfG"/>
    <property type="match status" value="1"/>
</dbReference>
<keyword evidence="6" id="KW-0812">Transmembrane</keyword>
<keyword evidence="6" id="KW-1003">Cell membrane</keyword>
<evidence type="ECO:0000256" key="3">
    <source>
        <dbReference type="ARBA" id="ARBA00022630"/>
    </source>
</evidence>
<dbReference type="Proteomes" id="UP000605676">
    <property type="component" value="Unassembled WGS sequence"/>
</dbReference>